<feature type="transmembrane region" description="Helical" evidence="2">
    <location>
        <begin position="29"/>
        <end position="49"/>
    </location>
</feature>
<keyword evidence="4" id="KW-1185">Reference proteome</keyword>
<evidence type="ECO:0000256" key="1">
    <source>
        <dbReference type="SAM" id="MobiDB-lite"/>
    </source>
</evidence>
<protein>
    <recommendedName>
        <fullName evidence="5">UsfY protein</fullName>
    </recommendedName>
</protein>
<proteinExistence type="predicted"/>
<reference evidence="4" key="1">
    <citation type="journal article" date="2019" name="Int. J. Syst. Evol. Microbiol.">
        <title>The Global Catalogue of Microorganisms (GCM) 10K type strain sequencing project: providing services to taxonomists for standard genome sequencing and annotation.</title>
        <authorList>
            <consortium name="The Broad Institute Genomics Platform"/>
            <consortium name="The Broad Institute Genome Sequencing Center for Infectious Disease"/>
            <person name="Wu L."/>
            <person name="Ma J."/>
        </authorList>
    </citation>
    <scope>NUCLEOTIDE SEQUENCE [LARGE SCALE GENOMIC DNA]</scope>
    <source>
        <strain evidence="4">JCM 17782</strain>
    </source>
</reference>
<sequence>MSDRPVDHERTLRRGSAEPAHGLERTPGLVIVGAAVLALVTCVATFALGDAGAGVATAIVAMLAFGAGLAWLGMDRRRIRQAERDWPIGHVVR</sequence>
<name>A0ABP8RHV7_9MYCO</name>
<dbReference type="Proteomes" id="UP001501417">
    <property type="component" value="Unassembled WGS sequence"/>
</dbReference>
<evidence type="ECO:0000256" key="2">
    <source>
        <dbReference type="SAM" id="Phobius"/>
    </source>
</evidence>
<feature type="region of interest" description="Disordered" evidence="1">
    <location>
        <begin position="1"/>
        <end position="21"/>
    </location>
</feature>
<evidence type="ECO:0000313" key="3">
    <source>
        <dbReference type="EMBL" id="GAA4538782.1"/>
    </source>
</evidence>
<organism evidence="3 4">
    <name type="scientific">Mycobacterium paraffinicum</name>
    <dbReference type="NCBI Taxonomy" id="53378"/>
    <lineage>
        <taxon>Bacteria</taxon>
        <taxon>Bacillati</taxon>
        <taxon>Actinomycetota</taxon>
        <taxon>Actinomycetes</taxon>
        <taxon>Mycobacteriales</taxon>
        <taxon>Mycobacteriaceae</taxon>
        <taxon>Mycobacterium</taxon>
    </lineage>
</organism>
<feature type="transmembrane region" description="Helical" evidence="2">
    <location>
        <begin position="55"/>
        <end position="74"/>
    </location>
</feature>
<keyword evidence="2" id="KW-1133">Transmembrane helix</keyword>
<keyword evidence="2" id="KW-0812">Transmembrane</keyword>
<evidence type="ECO:0008006" key="5">
    <source>
        <dbReference type="Google" id="ProtNLM"/>
    </source>
</evidence>
<accession>A0ABP8RHV7</accession>
<keyword evidence="2" id="KW-0472">Membrane</keyword>
<evidence type="ECO:0000313" key="4">
    <source>
        <dbReference type="Proteomes" id="UP001501417"/>
    </source>
</evidence>
<dbReference type="RefSeq" id="WP_264035559.1">
    <property type="nucleotide sequence ID" value="NZ_BAABGF010000023.1"/>
</dbReference>
<comment type="caution">
    <text evidence="3">The sequence shown here is derived from an EMBL/GenBank/DDBJ whole genome shotgun (WGS) entry which is preliminary data.</text>
</comment>
<gene>
    <name evidence="3" type="ORF">GCM10023161_17370</name>
</gene>
<dbReference type="EMBL" id="BAABGF010000023">
    <property type="protein sequence ID" value="GAA4538782.1"/>
    <property type="molecule type" value="Genomic_DNA"/>
</dbReference>